<gene>
    <name evidence="1" type="ORF">AK812_SmicGene27775</name>
</gene>
<dbReference type="Proteomes" id="UP000186817">
    <property type="component" value="Unassembled WGS sequence"/>
</dbReference>
<protein>
    <submittedName>
        <fullName evidence="1">Uncharacterized protein</fullName>
    </submittedName>
</protein>
<evidence type="ECO:0000313" key="2">
    <source>
        <dbReference type="Proteomes" id="UP000186817"/>
    </source>
</evidence>
<dbReference type="OrthoDB" id="434063at2759"/>
<dbReference type="EMBL" id="LSRX01000701">
    <property type="protein sequence ID" value="OLP90634.1"/>
    <property type="molecule type" value="Genomic_DNA"/>
</dbReference>
<reference evidence="1 2" key="1">
    <citation type="submission" date="2016-02" db="EMBL/GenBank/DDBJ databases">
        <title>Genome analysis of coral dinoflagellate symbionts highlights evolutionary adaptations to a symbiotic lifestyle.</title>
        <authorList>
            <person name="Aranda M."/>
            <person name="Li Y."/>
            <person name="Liew Y.J."/>
            <person name="Baumgarten S."/>
            <person name="Simakov O."/>
            <person name="Wilson M."/>
            <person name="Piel J."/>
            <person name="Ashoor H."/>
            <person name="Bougouffa S."/>
            <person name="Bajic V.B."/>
            <person name="Ryu T."/>
            <person name="Ravasi T."/>
            <person name="Bayer T."/>
            <person name="Micklem G."/>
            <person name="Kim H."/>
            <person name="Bhak J."/>
            <person name="Lajeunesse T.C."/>
            <person name="Voolstra C.R."/>
        </authorList>
    </citation>
    <scope>NUCLEOTIDE SEQUENCE [LARGE SCALE GENOMIC DNA]</scope>
    <source>
        <strain evidence="1 2">CCMP2467</strain>
    </source>
</reference>
<accession>A0A1Q9D677</accession>
<dbReference type="AlphaFoldDB" id="A0A1Q9D677"/>
<keyword evidence="2" id="KW-1185">Reference proteome</keyword>
<evidence type="ECO:0000313" key="1">
    <source>
        <dbReference type="EMBL" id="OLP90634.1"/>
    </source>
</evidence>
<organism evidence="1 2">
    <name type="scientific">Symbiodinium microadriaticum</name>
    <name type="common">Dinoflagellate</name>
    <name type="synonym">Zooxanthella microadriatica</name>
    <dbReference type="NCBI Taxonomy" id="2951"/>
    <lineage>
        <taxon>Eukaryota</taxon>
        <taxon>Sar</taxon>
        <taxon>Alveolata</taxon>
        <taxon>Dinophyceae</taxon>
        <taxon>Suessiales</taxon>
        <taxon>Symbiodiniaceae</taxon>
        <taxon>Symbiodinium</taxon>
    </lineage>
</organism>
<name>A0A1Q9D677_SYMMI</name>
<sequence>MIVGRTSPHCSKRKKCSEADDERMALICRCGTEFSTTANEVMFTVRERILKASEQIQFLASLSKVEAGKAQREWELAAQRKAMAVLIAWAFPELLAEVMNAHQKSEVPGNWDDRKYYKLVSGDEVFVDTKAVWVTTVVSSFLSVFWAMPADFQLLADYGIDASAVEYLGVREKLGLKFDLILSRRGSDEEGAKPELVNYMGATPTEFPTRDACGLSAQAAAELAEVSCALAIAGARGPEERPETPNKVYDEECFTVLGDELHPRLEEHREWLNGQHKAWSTLSQKPGDFRGFAANEFYDHLAPLLLERINDIHPVCCVYFMWSFCKPLILCTVASSAASGEDLFEAVAQKVVPEATRTKHPWQ</sequence>
<proteinExistence type="predicted"/>
<comment type="caution">
    <text evidence="1">The sequence shown here is derived from an EMBL/GenBank/DDBJ whole genome shotgun (WGS) entry which is preliminary data.</text>
</comment>